<sequence length="536" mass="59791">MIAAPTRVLLVFPRFNPNSFWSLTAACEVWGARCTAPPLGLITLAALLPQDWDLRLVNRNAEDLTDADIEAVDLVLTGGMLPQRPDAIHLVERCQALGKPVAIGGPDVSSSPEAYECADFRVIGEAEGVIDEFVAAWSSGAREGVFEAQKFQADVTRSPLPRFDLLNFDHYLFVGLQFSRGCPFTCEFCDIIELYGRVPRTKTTEQVLAELDRLLALGYRGHVDFVDDNLIGNKKAVKLFLPHLKAWQERHGYPFMFSTEASLNLADDAELLLMMREANFFTVFVGIETPDEAALIQMRKKQNTRRSVPDSVARIEAAGMAVTAGFIVGLDGEGDGVSDSIATCIQASNIPMAMVGLLTALPNTQLTRRLASEGRLQADFAIEQTDGDQCTAGLNFATLRPRRDILADYREVISRVFAPDAYFARVRGLAATLDRAPYLPPFSWRALRRDLTALSRALYRFTRTHPDFAKPFWSTFWFCLRTNPRALQILLINMVIYLHLGPFSRYVVRQLDEQIEAIDAGRWIEPRPLDADRAVA</sequence>
<dbReference type="GO" id="GO:0005829">
    <property type="term" value="C:cytosol"/>
    <property type="evidence" value="ECO:0007669"/>
    <property type="project" value="TreeGrafter"/>
</dbReference>
<dbReference type="Gene3D" id="3.80.30.20">
    <property type="entry name" value="tm_1862 like domain"/>
    <property type="match status" value="1"/>
</dbReference>
<feature type="domain" description="Radical SAM core" evidence="6">
    <location>
        <begin position="168"/>
        <end position="388"/>
    </location>
</feature>
<dbReference type="InterPro" id="IPR025274">
    <property type="entry name" value="DUF4070"/>
</dbReference>
<evidence type="ECO:0000256" key="2">
    <source>
        <dbReference type="ARBA" id="ARBA00022691"/>
    </source>
</evidence>
<accession>A0A4R7C8F0</accession>
<dbReference type="InterPro" id="IPR023404">
    <property type="entry name" value="rSAM_horseshoe"/>
</dbReference>
<dbReference type="GO" id="GO:0003824">
    <property type="term" value="F:catalytic activity"/>
    <property type="evidence" value="ECO:0007669"/>
    <property type="project" value="InterPro"/>
</dbReference>
<comment type="caution">
    <text evidence="7">The sequence shown here is derived from an EMBL/GenBank/DDBJ whole genome shotgun (WGS) entry which is preliminary data.</text>
</comment>
<keyword evidence="8" id="KW-1185">Reference proteome</keyword>
<evidence type="ECO:0000256" key="3">
    <source>
        <dbReference type="ARBA" id="ARBA00022723"/>
    </source>
</evidence>
<dbReference type="EMBL" id="SNZR01000011">
    <property type="protein sequence ID" value="TDR94641.1"/>
    <property type="molecule type" value="Genomic_DNA"/>
</dbReference>
<dbReference type="PROSITE" id="PS51918">
    <property type="entry name" value="RADICAL_SAM"/>
    <property type="match status" value="1"/>
</dbReference>
<evidence type="ECO:0000256" key="1">
    <source>
        <dbReference type="ARBA" id="ARBA00001966"/>
    </source>
</evidence>
<dbReference type="SFLD" id="SFLDS00029">
    <property type="entry name" value="Radical_SAM"/>
    <property type="match status" value="1"/>
</dbReference>
<dbReference type="PROSITE" id="PS51257">
    <property type="entry name" value="PROKAR_LIPOPROTEIN"/>
    <property type="match status" value="1"/>
</dbReference>
<dbReference type="SMART" id="SM00729">
    <property type="entry name" value="Elp3"/>
    <property type="match status" value="1"/>
</dbReference>
<dbReference type="InterPro" id="IPR006638">
    <property type="entry name" value="Elp3/MiaA/NifB-like_rSAM"/>
</dbReference>
<evidence type="ECO:0000313" key="7">
    <source>
        <dbReference type="EMBL" id="TDR94641.1"/>
    </source>
</evidence>
<dbReference type="Proteomes" id="UP000295122">
    <property type="component" value="Unassembled WGS sequence"/>
</dbReference>
<evidence type="ECO:0000313" key="8">
    <source>
        <dbReference type="Proteomes" id="UP000295122"/>
    </source>
</evidence>
<dbReference type="InterPro" id="IPR007197">
    <property type="entry name" value="rSAM"/>
</dbReference>
<keyword evidence="5" id="KW-0411">Iron-sulfur</keyword>
<dbReference type="Pfam" id="PF04055">
    <property type="entry name" value="Radical_SAM"/>
    <property type="match status" value="1"/>
</dbReference>
<dbReference type="InterPro" id="IPR034466">
    <property type="entry name" value="Methyltransferase_Class_B"/>
</dbReference>
<evidence type="ECO:0000256" key="4">
    <source>
        <dbReference type="ARBA" id="ARBA00023004"/>
    </source>
</evidence>
<dbReference type="GO" id="GO:0046872">
    <property type="term" value="F:metal ion binding"/>
    <property type="evidence" value="ECO:0007669"/>
    <property type="project" value="UniProtKB-KW"/>
</dbReference>
<keyword evidence="4" id="KW-0408">Iron</keyword>
<dbReference type="CDD" id="cd01335">
    <property type="entry name" value="Radical_SAM"/>
    <property type="match status" value="1"/>
</dbReference>
<organism evidence="7 8">
    <name type="scientific">Enterovirga rhinocerotis</name>
    <dbReference type="NCBI Taxonomy" id="1339210"/>
    <lineage>
        <taxon>Bacteria</taxon>
        <taxon>Pseudomonadati</taxon>
        <taxon>Pseudomonadota</taxon>
        <taxon>Alphaproteobacteria</taxon>
        <taxon>Hyphomicrobiales</taxon>
        <taxon>Methylobacteriaceae</taxon>
        <taxon>Enterovirga</taxon>
    </lineage>
</organism>
<dbReference type="AlphaFoldDB" id="A0A4R7C8F0"/>
<dbReference type="InterPro" id="IPR034530">
    <property type="entry name" value="HpnP-like"/>
</dbReference>
<comment type="cofactor">
    <cofactor evidence="1">
        <name>[4Fe-4S] cluster</name>
        <dbReference type="ChEBI" id="CHEBI:49883"/>
    </cofactor>
</comment>
<keyword evidence="2" id="KW-0949">S-adenosyl-L-methionine</keyword>
<dbReference type="PANTHER" id="PTHR43409:SF3">
    <property type="entry name" value="HYPOTHETICAL METHYLTRANSFERASE"/>
    <property type="match status" value="1"/>
</dbReference>
<reference evidence="7 8" key="1">
    <citation type="submission" date="2019-03" db="EMBL/GenBank/DDBJ databases">
        <title>Genomic Encyclopedia of Type Strains, Phase IV (KMG-IV): sequencing the most valuable type-strain genomes for metagenomic binning, comparative biology and taxonomic classification.</title>
        <authorList>
            <person name="Goeker M."/>
        </authorList>
    </citation>
    <scope>NUCLEOTIDE SEQUENCE [LARGE SCALE GENOMIC DNA]</scope>
    <source>
        <strain evidence="7 8">DSM 25903</strain>
    </source>
</reference>
<dbReference type="Pfam" id="PF13282">
    <property type="entry name" value="DUF4070"/>
    <property type="match status" value="1"/>
</dbReference>
<keyword evidence="3" id="KW-0479">Metal-binding</keyword>
<dbReference type="OrthoDB" id="9801424at2"/>
<dbReference type="SFLD" id="SFLDG01082">
    <property type="entry name" value="B12-binding_domain_containing"/>
    <property type="match status" value="1"/>
</dbReference>
<name>A0A4R7C8F0_9HYPH</name>
<dbReference type="InterPro" id="IPR058240">
    <property type="entry name" value="rSAM_sf"/>
</dbReference>
<evidence type="ECO:0000259" key="6">
    <source>
        <dbReference type="PROSITE" id="PS51918"/>
    </source>
</evidence>
<dbReference type="SUPFAM" id="SSF102114">
    <property type="entry name" value="Radical SAM enzymes"/>
    <property type="match status" value="1"/>
</dbReference>
<gene>
    <name evidence="7" type="ORF">EV668_1929</name>
</gene>
<protein>
    <submittedName>
        <fullName evidence="7">Radical SAM superfamily enzyme YgiQ (UPF0313 family)</fullName>
    </submittedName>
</protein>
<proteinExistence type="predicted"/>
<dbReference type="SFLD" id="SFLDG01123">
    <property type="entry name" value="methyltransferase_(Class_B)"/>
    <property type="match status" value="1"/>
</dbReference>
<dbReference type="InterPro" id="IPR051198">
    <property type="entry name" value="BchE-like"/>
</dbReference>
<dbReference type="PANTHER" id="PTHR43409">
    <property type="entry name" value="ANAEROBIC MAGNESIUM-PROTOPORPHYRIN IX MONOMETHYL ESTER CYCLASE-RELATED"/>
    <property type="match status" value="1"/>
</dbReference>
<dbReference type="Gene3D" id="3.40.50.280">
    <property type="entry name" value="Cobalamin-binding domain"/>
    <property type="match status" value="1"/>
</dbReference>
<dbReference type="GO" id="GO:0051536">
    <property type="term" value="F:iron-sulfur cluster binding"/>
    <property type="evidence" value="ECO:0007669"/>
    <property type="project" value="UniProtKB-KW"/>
</dbReference>
<dbReference type="SFLD" id="SFLDF00303">
    <property type="entry name" value="hopanoid_C2-methyltransferase"/>
    <property type="match status" value="1"/>
</dbReference>
<evidence type="ECO:0000256" key="5">
    <source>
        <dbReference type="ARBA" id="ARBA00023014"/>
    </source>
</evidence>